<sequence>MCKKGIFMINSITILIAAMAISVVVPVVGILSHSVTGEAELIFAFHLFPYAYSIIPIVLIDTLYLNRTLGATLISALKNASISNLVSAIIIVPMPFFIVYLMHGNIAVSEYLLGWLAFSPSEDKTLLMILKTSFASQIPFFFIAWRLEVFVTKKRHATLEPTKINGCVRNANLLTFSLQALVWPFLFGTMFIGV</sequence>
<feature type="transmembrane region" description="Helical" evidence="1">
    <location>
        <begin position="173"/>
        <end position="193"/>
    </location>
</feature>
<name>A0A1T2LBZ0_9GAMM</name>
<comment type="caution">
    <text evidence="2">The sequence shown here is derived from an EMBL/GenBank/DDBJ whole genome shotgun (WGS) entry which is preliminary data.</text>
</comment>
<keyword evidence="1" id="KW-0472">Membrane</keyword>
<organism evidence="2 3">
    <name type="scientific">Solemya elarraichensis gill symbiont</name>
    <dbReference type="NCBI Taxonomy" id="1918949"/>
    <lineage>
        <taxon>Bacteria</taxon>
        <taxon>Pseudomonadati</taxon>
        <taxon>Pseudomonadota</taxon>
        <taxon>Gammaproteobacteria</taxon>
        <taxon>sulfur-oxidizing symbionts</taxon>
    </lineage>
</organism>
<protein>
    <submittedName>
        <fullName evidence="2">Uncharacterized protein</fullName>
    </submittedName>
</protein>
<gene>
    <name evidence="2" type="ORF">BOW52_02230</name>
</gene>
<proteinExistence type="predicted"/>
<keyword evidence="1" id="KW-1133">Transmembrane helix</keyword>
<feature type="transmembrane region" description="Helical" evidence="1">
    <location>
        <begin position="12"/>
        <end position="35"/>
    </location>
</feature>
<dbReference type="Proteomes" id="UP000190198">
    <property type="component" value="Unassembled WGS sequence"/>
</dbReference>
<dbReference type="EMBL" id="MPRK01000022">
    <property type="protein sequence ID" value="OOZ42625.1"/>
    <property type="molecule type" value="Genomic_DNA"/>
</dbReference>
<feature type="transmembrane region" description="Helical" evidence="1">
    <location>
        <begin position="126"/>
        <end position="145"/>
    </location>
</feature>
<feature type="transmembrane region" description="Helical" evidence="1">
    <location>
        <begin position="85"/>
        <end position="106"/>
    </location>
</feature>
<keyword evidence="1" id="KW-0812">Transmembrane</keyword>
<evidence type="ECO:0000313" key="2">
    <source>
        <dbReference type="EMBL" id="OOZ42625.1"/>
    </source>
</evidence>
<reference evidence="2 3" key="1">
    <citation type="submission" date="2016-11" db="EMBL/GenBank/DDBJ databases">
        <title>Mixed transmission modes and dynamic genome evolution in an obligate animal-bacterial symbiosis.</title>
        <authorList>
            <person name="Russell S.L."/>
            <person name="Corbett-Detig R.B."/>
            <person name="Cavanaugh C.M."/>
        </authorList>
    </citation>
    <scope>NUCLEOTIDE SEQUENCE [LARGE SCALE GENOMIC DNA]</scope>
    <source>
        <strain evidence="2">Sp-SM6</strain>
    </source>
</reference>
<feature type="transmembrane region" description="Helical" evidence="1">
    <location>
        <begin position="41"/>
        <end position="64"/>
    </location>
</feature>
<accession>A0A1T2LBZ0</accession>
<evidence type="ECO:0000313" key="3">
    <source>
        <dbReference type="Proteomes" id="UP000190198"/>
    </source>
</evidence>
<evidence type="ECO:0000256" key="1">
    <source>
        <dbReference type="SAM" id="Phobius"/>
    </source>
</evidence>
<dbReference type="AlphaFoldDB" id="A0A1T2LBZ0"/>
<keyword evidence="3" id="KW-1185">Reference proteome</keyword>